<evidence type="ECO:0000256" key="1">
    <source>
        <dbReference type="ARBA" id="ARBA00022729"/>
    </source>
</evidence>
<name>A0A7R8VAZ7_TIMDO</name>
<accession>A0A7R8VAZ7</accession>
<evidence type="ECO:0000256" key="2">
    <source>
        <dbReference type="SAM" id="Phobius"/>
    </source>
</evidence>
<gene>
    <name evidence="4" type="ORF">TDIB3V08_LOCUS313</name>
</gene>
<keyword evidence="2" id="KW-1133">Transmembrane helix</keyword>
<dbReference type="EMBL" id="OA564329">
    <property type="protein sequence ID" value="CAD7193873.1"/>
    <property type="molecule type" value="Genomic_DNA"/>
</dbReference>
<protein>
    <recommendedName>
        <fullName evidence="3">ZP domain-containing protein</fullName>
    </recommendedName>
</protein>
<dbReference type="Pfam" id="PF25301">
    <property type="entry name" value="CUT_C"/>
    <property type="match status" value="1"/>
</dbReference>
<evidence type="ECO:0000313" key="4">
    <source>
        <dbReference type="EMBL" id="CAD7193873.1"/>
    </source>
</evidence>
<organism evidence="4">
    <name type="scientific">Timema douglasi</name>
    <name type="common">Walking stick</name>
    <dbReference type="NCBI Taxonomy" id="61478"/>
    <lineage>
        <taxon>Eukaryota</taxon>
        <taxon>Metazoa</taxon>
        <taxon>Ecdysozoa</taxon>
        <taxon>Arthropoda</taxon>
        <taxon>Hexapoda</taxon>
        <taxon>Insecta</taxon>
        <taxon>Pterygota</taxon>
        <taxon>Neoptera</taxon>
        <taxon>Polyneoptera</taxon>
        <taxon>Phasmatodea</taxon>
        <taxon>Timematodea</taxon>
        <taxon>Timematoidea</taxon>
        <taxon>Timematidae</taxon>
        <taxon>Timema</taxon>
    </lineage>
</organism>
<keyword evidence="1" id="KW-0732">Signal</keyword>
<keyword evidence="2" id="KW-0472">Membrane</keyword>
<evidence type="ECO:0000259" key="3">
    <source>
        <dbReference type="SMART" id="SM00241"/>
    </source>
</evidence>
<feature type="domain" description="ZP" evidence="3">
    <location>
        <begin position="128"/>
        <end position="336"/>
    </location>
</feature>
<reference evidence="4" key="1">
    <citation type="submission" date="2020-11" db="EMBL/GenBank/DDBJ databases">
        <authorList>
            <person name="Tran Van P."/>
        </authorList>
    </citation>
    <scope>NUCLEOTIDE SEQUENCE</scope>
</reference>
<sequence length="363" mass="41018">MLDHKESVPSEIRELPPRQFTKMAEAWFSDVAKFVSQHLSLAGLLSLEAKEFENLWCRRPSVRSARRVGLEAAPGCAVSLQLYMGPRPQQALNSLSFYFREQNELQSDSHRKRLPYLTEKRLYHSRVQRGTFHCSLAVNQTQTTSKPHWQDKMNANSLKFRCSIPDMTNNCKVARLMPALEPSGSLKRNDGGVEYFNTIVVQPHLKLVTNQGRGFHIRCRYQTKNRTISNNMNIREVAENVKIGDPLTLVISIDEQAAYGLRVSDCLVRDGLGWGEQRLINDEGCPLDGEIMGQFEYNESKTKASVHFQAHKFPYTASVYYQCNTPDDPNSICISQRNFAIAIAVAGLILMLAVVAVIVILLA</sequence>
<dbReference type="SMART" id="SM00241">
    <property type="entry name" value="ZP"/>
    <property type="match status" value="1"/>
</dbReference>
<dbReference type="PANTHER" id="PTHR22907">
    <property type="entry name" value="GH04558P"/>
    <property type="match status" value="1"/>
</dbReference>
<keyword evidence="2" id="KW-0812">Transmembrane</keyword>
<dbReference type="PANTHER" id="PTHR22907:SF54">
    <property type="entry name" value="GH04558P"/>
    <property type="match status" value="1"/>
</dbReference>
<dbReference type="InterPro" id="IPR001507">
    <property type="entry name" value="ZP_dom"/>
</dbReference>
<dbReference type="InterPro" id="IPR057475">
    <property type="entry name" value="CUT_C"/>
</dbReference>
<dbReference type="InterPro" id="IPR051962">
    <property type="entry name" value="Cuticlin"/>
</dbReference>
<dbReference type="AlphaFoldDB" id="A0A7R8VAZ7"/>
<feature type="transmembrane region" description="Helical" evidence="2">
    <location>
        <begin position="339"/>
        <end position="362"/>
    </location>
</feature>
<proteinExistence type="predicted"/>